<evidence type="ECO:0000256" key="1">
    <source>
        <dbReference type="ARBA" id="ARBA00001946"/>
    </source>
</evidence>
<dbReference type="SUPFAM" id="SSF53067">
    <property type="entry name" value="Actin-like ATPase domain"/>
    <property type="match status" value="2"/>
</dbReference>
<dbReference type="FunFam" id="3.30.420.150:FF:000001">
    <property type="entry name" value="Guanosine-5'-triphosphate,3'-diphosphate pyrophosphatase"/>
    <property type="match status" value="1"/>
</dbReference>
<evidence type="ECO:0000256" key="4">
    <source>
        <dbReference type="ARBA" id="ARBA00011738"/>
    </source>
</evidence>
<dbReference type="NCBIfam" id="TIGR03706">
    <property type="entry name" value="exo_poly_only"/>
    <property type="match status" value="1"/>
</dbReference>
<dbReference type="SUPFAM" id="SSF109604">
    <property type="entry name" value="HD-domain/PDEase-like"/>
    <property type="match status" value="1"/>
</dbReference>
<dbReference type="Pfam" id="PF21447">
    <property type="entry name" value="Ppx-GppA_III"/>
    <property type="match status" value="1"/>
</dbReference>
<feature type="domain" description="Ppx/GppA phosphatase C-terminal" evidence="12">
    <location>
        <begin position="323"/>
        <end position="500"/>
    </location>
</feature>
<dbReference type="PIRSF" id="PIRSF001267">
    <property type="entry name" value="Pyrophosphatase_GppA_Ppx"/>
    <property type="match status" value="1"/>
</dbReference>
<evidence type="ECO:0000256" key="6">
    <source>
        <dbReference type="ARBA" id="ARBA00020416"/>
    </source>
</evidence>
<dbReference type="PANTHER" id="PTHR30005:SF14">
    <property type="entry name" value="EXOPOLYPHOSPHATASE"/>
    <property type="match status" value="1"/>
</dbReference>
<evidence type="ECO:0000256" key="10">
    <source>
        <dbReference type="ARBA" id="ARBA00047607"/>
    </source>
</evidence>
<dbReference type="GO" id="GO:0004309">
    <property type="term" value="F:exopolyphosphatase activity"/>
    <property type="evidence" value="ECO:0007669"/>
    <property type="project" value="UniProtKB-EC"/>
</dbReference>
<comment type="cofactor">
    <cofactor evidence="1">
        <name>Mg(2+)</name>
        <dbReference type="ChEBI" id="CHEBI:18420"/>
    </cofactor>
</comment>
<evidence type="ECO:0000256" key="5">
    <source>
        <dbReference type="ARBA" id="ARBA00012451"/>
    </source>
</evidence>
<comment type="subunit">
    <text evidence="4">Homodimer.</text>
</comment>
<reference evidence="13 14" key="1">
    <citation type="submission" date="2020-10" db="EMBL/GenBank/DDBJ databases">
        <title>Genomic diversity and antimicrobial resistance of Haemophilus colonising the airways of young children with cystic fibrosis.</title>
        <authorList>
            <person name="Watts S.C."/>
            <person name="Judd L.M."/>
            <person name="Carzino R."/>
            <person name="Ranganathan S."/>
            <person name="Holt K.E."/>
        </authorList>
    </citation>
    <scope>NUCLEOTIDE SEQUENCE [LARGE SCALE GENOMIC DNA]</scope>
    <source>
        <strain evidence="13 14">M1C137_2</strain>
    </source>
</reference>
<keyword evidence="9" id="KW-0472">Membrane</keyword>
<dbReference type="GO" id="GO:0006798">
    <property type="term" value="P:polyphosphate catabolic process"/>
    <property type="evidence" value="ECO:0007669"/>
    <property type="project" value="TreeGrafter"/>
</dbReference>
<comment type="catalytic activity">
    <reaction evidence="10">
        <text>[phosphate](n) + H2O = [phosphate](n-1) + phosphate + H(+)</text>
        <dbReference type="Rhea" id="RHEA:21528"/>
        <dbReference type="Rhea" id="RHEA-COMP:9859"/>
        <dbReference type="Rhea" id="RHEA-COMP:14279"/>
        <dbReference type="ChEBI" id="CHEBI:15377"/>
        <dbReference type="ChEBI" id="CHEBI:15378"/>
        <dbReference type="ChEBI" id="CHEBI:16838"/>
        <dbReference type="ChEBI" id="CHEBI:43474"/>
        <dbReference type="EC" id="3.6.1.11"/>
    </reaction>
</comment>
<feature type="domain" description="Ppx/GppA phosphatase N-terminal" evidence="11">
    <location>
        <begin position="35"/>
        <end position="317"/>
    </location>
</feature>
<accession>A0A7M1NZC4</accession>
<evidence type="ECO:0000259" key="11">
    <source>
        <dbReference type="Pfam" id="PF02541"/>
    </source>
</evidence>
<dbReference type="InterPro" id="IPR043129">
    <property type="entry name" value="ATPase_NBD"/>
</dbReference>
<proteinExistence type="inferred from homology"/>
<dbReference type="Proteomes" id="UP000595009">
    <property type="component" value="Chromosome"/>
</dbReference>
<keyword evidence="8 13" id="KW-0378">Hydrolase</keyword>
<dbReference type="InterPro" id="IPR050273">
    <property type="entry name" value="GppA/Ppx_hydrolase"/>
</dbReference>
<dbReference type="PANTHER" id="PTHR30005">
    <property type="entry name" value="EXOPOLYPHOSPHATASE"/>
    <property type="match status" value="1"/>
</dbReference>
<evidence type="ECO:0000256" key="9">
    <source>
        <dbReference type="ARBA" id="ARBA00023136"/>
    </source>
</evidence>
<dbReference type="GO" id="GO:0005886">
    <property type="term" value="C:plasma membrane"/>
    <property type="evidence" value="ECO:0007669"/>
    <property type="project" value="UniProtKB-SubCell"/>
</dbReference>
<dbReference type="RefSeq" id="WP_197543982.1">
    <property type="nucleotide sequence ID" value="NZ_CP063120.1"/>
</dbReference>
<dbReference type="InterPro" id="IPR048950">
    <property type="entry name" value="Ppx_GppA_C"/>
</dbReference>
<dbReference type="Gene3D" id="3.30.420.150">
    <property type="entry name" value="Exopolyphosphatase. Domain 2"/>
    <property type="match status" value="1"/>
</dbReference>
<dbReference type="Gene3D" id="3.30.420.40">
    <property type="match status" value="1"/>
</dbReference>
<evidence type="ECO:0000256" key="7">
    <source>
        <dbReference type="ARBA" id="ARBA00022475"/>
    </source>
</evidence>
<dbReference type="FunFam" id="3.30.420.40:FF:000023">
    <property type="entry name" value="Guanosine-5'-triphosphate,3'-diphosphate pyrophosphatase"/>
    <property type="match status" value="1"/>
</dbReference>
<dbReference type="InterPro" id="IPR030673">
    <property type="entry name" value="PyroPPase_GppA_Ppx"/>
</dbReference>
<organism evidence="13 14">
    <name type="scientific">Haemophilus parainfluenzae</name>
    <dbReference type="NCBI Taxonomy" id="729"/>
    <lineage>
        <taxon>Bacteria</taxon>
        <taxon>Pseudomonadati</taxon>
        <taxon>Pseudomonadota</taxon>
        <taxon>Gammaproteobacteria</taxon>
        <taxon>Pasteurellales</taxon>
        <taxon>Pasteurellaceae</taxon>
        <taxon>Haemophilus</taxon>
    </lineage>
</organism>
<evidence type="ECO:0000256" key="2">
    <source>
        <dbReference type="ARBA" id="ARBA00004202"/>
    </source>
</evidence>
<comment type="subcellular location">
    <subcellularLocation>
        <location evidence="2">Cell membrane</location>
        <topology evidence="2">Peripheral membrane protein</topology>
    </subcellularLocation>
</comment>
<dbReference type="Gene3D" id="1.10.3210.10">
    <property type="entry name" value="Hypothetical protein af1432"/>
    <property type="match status" value="1"/>
</dbReference>
<comment type="similarity">
    <text evidence="3">Belongs to the GppA/Ppx family.</text>
</comment>
<dbReference type="InterPro" id="IPR022371">
    <property type="entry name" value="Exopolyphosphatase"/>
</dbReference>
<dbReference type="EMBL" id="CP063120">
    <property type="protein sequence ID" value="QOR17849.1"/>
    <property type="molecule type" value="Genomic_DNA"/>
</dbReference>
<protein>
    <recommendedName>
        <fullName evidence="6">Exopolyphosphatase</fullName>
        <ecNumber evidence="5">3.6.1.11</ecNumber>
    </recommendedName>
</protein>
<dbReference type="InterPro" id="IPR003695">
    <property type="entry name" value="Ppx_GppA_N"/>
</dbReference>
<dbReference type="Pfam" id="PF02541">
    <property type="entry name" value="Ppx-GppA"/>
    <property type="match status" value="1"/>
</dbReference>
<evidence type="ECO:0000256" key="3">
    <source>
        <dbReference type="ARBA" id="ARBA00007125"/>
    </source>
</evidence>
<dbReference type="AlphaFoldDB" id="A0A7M1NZC4"/>
<evidence type="ECO:0000313" key="13">
    <source>
        <dbReference type="EMBL" id="QOR17849.1"/>
    </source>
</evidence>
<keyword evidence="7" id="KW-1003">Cell membrane</keyword>
<evidence type="ECO:0000259" key="12">
    <source>
        <dbReference type="Pfam" id="PF21447"/>
    </source>
</evidence>
<gene>
    <name evidence="13" type="primary">ppx</name>
    <name evidence="13" type="ORF">INP94_02875</name>
</gene>
<evidence type="ECO:0000313" key="14">
    <source>
        <dbReference type="Proteomes" id="UP000595009"/>
    </source>
</evidence>
<dbReference type="EC" id="3.6.1.11" evidence="5"/>
<evidence type="ECO:0000256" key="8">
    <source>
        <dbReference type="ARBA" id="ARBA00022801"/>
    </source>
</evidence>
<sequence length="514" mass="58105">MHNDKQLAQLVEPHHRSEAREIAAIDLGSNSFHMIVARIINGSIQVLSRLKQKVRLADGLDEHNVLSQEAIERGVSCLALFAERLQGFAPEDVNVVGTYTLRRAVNNDEFLRQAASVFPYPINIISGQTEAKTIYAGVCHTQPESGRKLVIDIGGGSTEMIIGDDFTPLVAESRHMGCVSFAKKFFPNGEISKENFEQARQSAVNKIEDLSWEYRKLGWQSVLGSSGTIKTVYQVITATLDPNGIITTERLQNLIERTLQASHFEELNIAGLNPDRVDVFVPGLAILSAVFDVFGLENMRYSDGALREGVIYSLEKNFQVSDIRTRTALGLAEQFNLDLAQADRVANSAKTLIDQYTHWQKPYLADEMKNLLIWAARLLEVGIVINHRNVQKHSAYILQNIELPGFDREQQRLLVNLVRYHTGAFKKNDLPIFARYADEDVLVLLLLLRIAVILNKSRQATDSTDKINLRIDRSLQTWELTFEKHYLDNNPLVWNELRLESNLLKDLELSLIFN</sequence>
<name>A0A7M1NZC4_HAEPA</name>